<feature type="domain" description="SnoaL-like" evidence="1">
    <location>
        <begin position="10"/>
        <end position="111"/>
    </location>
</feature>
<evidence type="ECO:0000313" key="3">
    <source>
        <dbReference type="Proteomes" id="UP001501447"/>
    </source>
</evidence>
<dbReference type="RefSeq" id="WP_344570425.1">
    <property type="nucleotide sequence ID" value="NZ_BAAARJ010000029.1"/>
</dbReference>
<dbReference type="Pfam" id="PF12680">
    <property type="entry name" value="SnoaL_2"/>
    <property type="match status" value="1"/>
</dbReference>
<dbReference type="EMBL" id="BAAARJ010000029">
    <property type="protein sequence ID" value="GAA2637205.1"/>
    <property type="molecule type" value="Genomic_DNA"/>
</dbReference>
<dbReference type="Gene3D" id="3.10.450.50">
    <property type="match status" value="1"/>
</dbReference>
<reference evidence="2 3" key="1">
    <citation type="journal article" date="2019" name="Int. J. Syst. Evol. Microbiol.">
        <title>The Global Catalogue of Microorganisms (GCM) 10K type strain sequencing project: providing services to taxonomists for standard genome sequencing and annotation.</title>
        <authorList>
            <consortium name="The Broad Institute Genomics Platform"/>
            <consortium name="The Broad Institute Genome Sequencing Center for Infectious Disease"/>
            <person name="Wu L."/>
            <person name="Ma J."/>
        </authorList>
    </citation>
    <scope>NUCLEOTIDE SEQUENCE [LARGE SCALE GENOMIC DNA]</scope>
    <source>
        <strain evidence="2 3">JCM 16373</strain>
    </source>
</reference>
<comment type="caution">
    <text evidence="2">The sequence shown here is derived from an EMBL/GenBank/DDBJ whole genome shotgun (WGS) entry which is preliminary data.</text>
</comment>
<accession>A0ABN3QWF5</accession>
<keyword evidence="3" id="KW-1185">Reference proteome</keyword>
<evidence type="ECO:0000313" key="2">
    <source>
        <dbReference type="EMBL" id="GAA2637205.1"/>
    </source>
</evidence>
<gene>
    <name evidence="2" type="ORF">GCM10009863_62370</name>
</gene>
<dbReference type="Proteomes" id="UP001501447">
    <property type="component" value="Unassembled WGS sequence"/>
</dbReference>
<dbReference type="SUPFAM" id="SSF54427">
    <property type="entry name" value="NTF2-like"/>
    <property type="match status" value="1"/>
</dbReference>
<dbReference type="InterPro" id="IPR037401">
    <property type="entry name" value="SnoaL-like"/>
</dbReference>
<name>A0ABN3QWF5_9ACTN</name>
<proteinExistence type="predicted"/>
<sequence length="128" mass="14061">MAENDHLAAVQHWIDLHNEGDLTAFGRCYTEDCEAAFMSAGSESYHGREAVRAWEAQLQKLLPGKAARLLSVIGEGERVSVQAVLHGTHPETGPYEVHWCSILTFTGGMISHEHVYLDPSQLPVPLPA</sequence>
<evidence type="ECO:0000259" key="1">
    <source>
        <dbReference type="Pfam" id="PF12680"/>
    </source>
</evidence>
<protein>
    <recommendedName>
        <fullName evidence="1">SnoaL-like domain-containing protein</fullName>
    </recommendedName>
</protein>
<organism evidence="2 3">
    <name type="scientific">Streptomyces axinellae</name>
    <dbReference type="NCBI Taxonomy" id="552788"/>
    <lineage>
        <taxon>Bacteria</taxon>
        <taxon>Bacillati</taxon>
        <taxon>Actinomycetota</taxon>
        <taxon>Actinomycetes</taxon>
        <taxon>Kitasatosporales</taxon>
        <taxon>Streptomycetaceae</taxon>
        <taxon>Streptomyces</taxon>
    </lineage>
</organism>
<dbReference type="InterPro" id="IPR032710">
    <property type="entry name" value="NTF2-like_dom_sf"/>
</dbReference>